<sequence length="70" mass="7338">MSKINASCLDCETLGTMIVSCQAQNVATGEISNCCSGLPADLVDLCVSTCPQALVNSPCNQPLLTRKSKF</sequence>
<evidence type="ECO:0000313" key="8">
    <source>
        <dbReference type="Proteomes" id="UP000233469"/>
    </source>
</evidence>
<reference evidence="1" key="5">
    <citation type="submission" date="2020-05" db="EMBL/GenBank/DDBJ databases">
        <authorList>
            <person name="Rincon C."/>
            <person name="Sanders R I."/>
            <person name="Robbins C."/>
            <person name="Chaturvedi A."/>
        </authorList>
    </citation>
    <scope>NUCLEOTIDE SEQUENCE</scope>
    <source>
        <strain evidence="1">CHB12</strain>
    </source>
</reference>
<dbReference type="Proteomes" id="UP000232688">
    <property type="component" value="Unassembled WGS sequence"/>
</dbReference>
<dbReference type="VEuPathDB" id="FungiDB:RhiirFUN_004675"/>
<evidence type="ECO:0000313" key="4">
    <source>
        <dbReference type="EMBL" id="PKK79342.1"/>
    </source>
</evidence>
<dbReference type="EMBL" id="LLXI01000009">
    <property type="protein sequence ID" value="PKY37766.1"/>
    <property type="molecule type" value="Genomic_DNA"/>
</dbReference>
<comment type="caution">
    <text evidence="1">The sequence shown here is derived from an EMBL/GenBank/DDBJ whole genome shotgun (WGS) entry which is preliminary data.</text>
</comment>
<name>A0A2I1DU39_9GLOM</name>
<proteinExistence type="predicted"/>
<dbReference type="Proteomes" id="UP000684084">
    <property type="component" value="Unassembled WGS sequence"/>
</dbReference>
<dbReference type="EMBL" id="LLXL01000048">
    <property type="protein sequence ID" value="PKK79342.1"/>
    <property type="molecule type" value="Genomic_DNA"/>
</dbReference>
<evidence type="ECO:0000313" key="1">
    <source>
        <dbReference type="EMBL" id="CAB5335491.1"/>
    </source>
</evidence>
<evidence type="ECO:0000313" key="6">
    <source>
        <dbReference type="Proteomes" id="UP000232688"/>
    </source>
</evidence>
<keyword evidence="9" id="KW-1185">Reference proteome</keyword>
<dbReference type="OrthoDB" id="2306400at2759"/>
<dbReference type="AlphaFoldDB" id="A0A2I1DU39"/>
<dbReference type="VEuPathDB" id="FungiDB:RhiirA1_406804"/>
<protein>
    <submittedName>
        <fullName evidence="1">Uncharacterized protein</fullName>
    </submittedName>
</protein>
<evidence type="ECO:0000313" key="3">
    <source>
        <dbReference type="EMBL" id="PKC76017.1"/>
    </source>
</evidence>
<evidence type="ECO:0000313" key="9">
    <source>
        <dbReference type="Proteomes" id="UP000234323"/>
    </source>
</evidence>
<accession>A0A2I1DU39</accession>
<reference evidence="3 6" key="4">
    <citation type="submission" date="2017-10" db="EMBL/GenBank/DDBJ databases">
        <title>Genome analyses suggest a sexual origin of heterokaryosis in a supposedly ancient asexual fungus.</title>
        <authorList>
            <person name="Corradi N."/>
            <person name="Sedzielewska K."/>
            <person name="Noel J."/>
            <person name="Charron P."/>
            <person name="Farinelli L."/>
            <person name="Marton T."/>
            <person name="Kruger M."/>
            <person name="Pelin A."/>
            <person name="Brachmann A."/>
            <person name="Corradi N."/>
        </authorList>
    </citation>
    <scope>NUCLEOTIDE SEQUENCE [LARGE SCALE GENOMIC DNA]</scope>
    <source>
        <strain evidence="3 6">A1</strain>
    </source>
</reference>
<dbReference type="Proteomes" id="UP000233469">
    <property type="component" value="Unassembled WGS sequence"/>
</dbReference>
<dbReference type="Proteomes" id="UP000232722">
    <property type="component" value="Unassembled WGS sequence"/>
</dbReference>
<dbReference type="Proteomes" id="UP000234323">
    <property type="component" value="Unassembled WGS sequence"/>
</dbReference>
<reference evidence="6 8" key="3">
    <citation type="submission" date="2017-10" db="EMBL/GenBank/DDBJ databases">
        <title>Extensive intraspecific genome diversity in a model arbuscular mycorrhizal fungus.</title>
        <authorList>
            <person name="Chen E.C.H."/>
            <person name="Morin E."/>
            <person name="Baudet D."/>
            <person name="Noel J."/>
            <person name="Ndikumana S."/>
            <person name="Charron P."/>
            <person name="St-Onge C."/>
            <person name="Giorgi J."/>
            <person name="Grigoriev I.V."/>
            <person name="Roux C."/>
            <person name="Martin F.M."/>
            <person name="Corradi N."/>
        </authorList>
    </citation>
    <scope>NUCLEOTIDE SEQUENCE [LARGE SCALE GENOMIC DNA]</scope>
    <source>
        <strain evidence="3 6">A1</strain>
        <strain evidence="4 8">C2</strain>
    </source>
</reference>
<evidence type="ECO:0000313" key="7">
    <source>
        <dbReference type="Proteomes" id="UP000232722"/>
    </source>
</evidence>
<dbReference type="VEuPathDB" id="FungiDB:FUN_024077"/>
<dbReference type="EMBL" id="CAGKOT010000004">
    <property type="protein sequence ID" value="CAB5335491.1"/>
    <property type="molecule type" value="Genomic_DNA"/>
</dbReference>
<reference evidence="5 9" key="1">
    <citation type="submission" date="2015-10" db="EMBL/GenBank/DDBJ databases">
        <title>Genome analyses suggest a sexual origin of heterokaryosis in a supposedly ancient asexual fungus.</title>
        <authorList>
            <person name="Ropars J."/>
            <person name="Sedzielewska K."/>
            <person name="Noel J."/>
            <person name="Charron P."/>
            <person name="Farinelli L."/>
            <person name="Marton T."/>
            <person name="Kruger M."/>
            <person name="Pelin A."/>
            <person name="Brachmann A."/>
            <person name="Corradi N."/>
        </authorList>
    </citation>
    <scope>NUCLEOTIDE SEQUENCE [LARGE SCALE GENOMIC DNA]</scope>
    <source>
        <strain evidence="5 9">A4</strain>
        <strain evidence="2 7">A5</strain>
        <strain evidence="4 8">C2</strain>
    </source>
</reference>
<evidence type="ECO:0000313" key="10">
    <source>
        <dbReference type="Proteomes" id="UP000684084"/>
    </source>
</evidence>
<dbReference type="EMBL" id="LLXJ01000029">
    <property type="protein sequence ID" value="PKC16967.1"/>
    <property type="molecule type" value="Genomic_DNA"/>
</dbReference>
<gene>
    <name evidence="1" type="ORF">CHRIB12_LOCUS3262</name>
    <name evidence="3" type="ORF">RhiirA1_406804</name>
    <name evidence="5" type="ORF">RhiirA4_536712</name>
    <name evidence="2" type="ORF">RhiirA5_347001</name>
    <name evidence="4" type="ORF">RhiirC2_727318</name>
</gene>
<dbReference type="EMBL" id="LLXH01000010">
    <property type="protein sequence ID" value="PKC76017.1"/>
    <property type="molecule type" value="Genomic_DNA"/>
</dbReference>
<evidence type="ECO:0000313" key="2">
    <source>
        <dbReference type="EMBL" id="PKC16967.1"/>
    </source>
</evidence>
<evidence type="ECO:0000313" key="5">
    <source>
        <dbReference type="EMBL" id="PKY37766.1"/>
    </source>
</evidence>
<reference evidence="2 7" key="2">
    <citation type="submission" date="2017-09" db="EMBL/GenBank/DDBJ databases">
        <title>Extensive intraspecific genome diversity in a model arbuscular mycorrhizal fungus.</title>
        <authorList>
            <person name="Chen E.C."/>
            <person name="Morin E."/>
            <person name="Beaudet D."/>
            <person name="Noel J."/>
            <person name="Ndikumana S."/>
            <person name="Charron P."/>
            <person name="St-Onge C."/>
            <person name="Giorgi J."/>
            <person name="Grigoriev I.V."/>
            <person name="Roux C."/>
            <person name="Martin F.M."/>
            <person name="Corradi N."/>
        </authorList>
    </citation>
    <scope>NUCLEOTIDE SEQUENCE [LARGE SCALE GENOMIC DNA]</scope>
    <source>
        <strain evidence="2 7">A5</strain>
    </source>
</reference>
<organism evidence="1 10">
    <name type="scientific">Rhizophagus irregularis</name>
    <dbReference type="NCBI Taxonomy" id="588596"/>
    <lineage>
        <taxon>Eukaryota</taxon>
        <taxon>Fungi</taxon>
        <taxon>Fungi incertae sedis</taxon>
        <taxon>Mucoromycota</taxon>
        <taxon>Glomeromycotina</taxon>
        <taxon>Glomeromycetes</taxon>
        <taxon>Glomerales</taxon>
        <taxon>Glomeraceae</taxon>
        <taxon>Rhizophagus</taxon>
    </lineage>
</organism>